<organism evidence="1 2">
    <name type="scientific">Bradyrhizobium symbiodeficiens</name>
    <dbReference type="NCBI Taxonomy" id="1404367"/>
    <lineage>
        <taxon>Bacteria</taxon>
        <taxon>Pseudomonadati</taxon>
        <taxon>Pseudomonadota</taxon>
        <taxon>Alphaproteobacteria</taxon>
        <taxon>Hyphomicrobiales</taxon>
        <taxon>Nitrobacteraceae</taxon>
        <taxon>Bradyrhizobium</taxon>
    </lineage>
</organism>
<sequence>MSFDKLSDASLLHLYENIRQQVEADINNDRYHFLGEAAKQRAEEIRCEIDRRDLFASPINWPRRSK</sequence>
<reference evidence="1 2" key="2">
    <citation type="journal article" date="2020" name="Int. J. Syst. Evol. Microbiol.">
        <title>Description and complete genome sequences of Bradyrhizobium symbiodeficiens sp. nov., a non-symbiotic bacterium associated with legumes native to Canada.</title>
        <authorList>
            <person name="Bromfield E.S.P."/>
            <person name="Cloutier S."/>
            <person name="Nguyen H.D.T."/>
        </authorList>
    </citation>
    <scope>NUCLEOTIDE SEQUENCE [LARGE SCALE GENOMIC DNA]</scope>
    <source>
        <strain evidence="1 2">65S1MB</strain>
    </source>
</reference>
<accession>A0ABX5W437</accession>
<reference evidence="2" key="1">
    <citation type="submission" date="2019-06" db="EMBL/GenBank/DDBJ databases">
        <title>Whole-Genome Sequence of Bradyrhizobium sp. 3 Strain 65S1MB.</title>
        <authorList>
            <person name="Bromfield E.S.P."/>
            <person name="Cloutier S."/>
            <person name="Nguyen H.D.T."/>
        </authorList>
    </citation>
    <scope>NUCLEOTIDE SEQUENCE [LARGE SCALE GENOMIC DNA]</scope>
    <source>
        <strain evidence="2">65S1MB</strain>
    </source>
</reference>
<evidence type="ECO:0000313" key="2">
    <source>
        <dbReference type="Proteomes" id="UP000319298"/>
    </source>
</evidence>
<gene>
    <name evidence="1" type="ORF">FJN17_11055</name>
</gene>
<dbReference type="RefSeq" id="WP_140479695.1">
    <property type="nucleotide sequence ID" value="NZ_CP041090.2"/>
</dbReference>
<keyword evidence="2" id="KW-1185">Reference proteome</keyword>
<dbReference type="Proteomes" id="UP000319298">
    <property type="component" value="Chromosome"/>
</dbReference>
<proteinExistence type="predicted"/>
<protein>
    <recommendedName>
        <fullName evidence="3">DUF3563 domain-containing protein</fullName>
    </recommendedName>
</protein>
<evidence type="ECO:0000313" key="1">
    <source>
        <dbReference type="EMBL" id="QDF38061.1"/>
    </source>
</evidence>
<name>A0ABX5W437_9BRAD</name>
<evidence type="ECO:0008006" key="3">
    <source>
        <dbReference type="Google" id="ProtNLM"/>
    </source>
</evidence>
<dbReference type="EMBL" id="CP041090">
    <property type="protein sequence ID" value="QDF38061.1"/>
    <property type="molecule type" value="Genomic_DNA"/>
</dbReference>